<keyword evidence="2" id="KW-0812">Transmembrane</keyword>
<dbReference type="InterPro" id="IPR013517">
    <property type="entry name" value="FG-GAP"/>
</dbReference>
<dbReference type="SUPFAM" id="SSF69318">
    <property type="entry name" value="Integrin alpha N-terminal domain"/>
    <property type="match status" value="1"/>
</dbReference>
<dbReference type="RefSeq" id="WP_117381287.1">
    <property type="nucleotide sequence ID" value="NZ_QWDE01000001.1"/>
</dbReference>
<dbReference type="Gene3D" id="2.130.10.130">
    <property type="entry name" value="Integrin alpha, N-terminal"/>
    <property type="match status" value="2"/>
</dbReference>
<dbReference type="Proteomes" id="UP000260823">
    <property type="component" value="Unassembled WGS sequence"/>
</dbReference>
<accession>A0A3E2NTW7</accession>
<dbReference type="OrthoDB" id="974255at2"/>
<keyword evidence="2" id="KW-1133">Transmembrane helix</keyword>
<organism evidence="3 4">
    <name type="scientific">Mucilaginibacter terrenus</name>
    <dbReference type="NCBI Taxonomy" id="2482727"/>
    <lineage>
        <taxon>Bacteria</taxon>
        <taxon>Pseudomonadati</taxon>
        <taxon>Bacteroidota</taxon>
        <taxon>Sphingobacteriia</taxon>
        <taxon>Sphingobacteriales</taxon>
        <taxon>Sphingobacteriaceae</taxon>
        <taxon>Mucilaginibacter</taxon>
    </lineage>
</organism>
<dbReference type="AlphaFoldDB" id="A0A3E2NTW7"/>
<feature type="transmembrane region" description="Helical" evidence="2">
    <location>
        <begin position="18"/>
        <end position="35"/>
    </location>
</feature>
<dbReference type="InterPro" id="IPR028994">
    <property type="entry name" value="Integrin_alpha_N"/>
</dbReference>
<dbReference type="PANTHER" id="PTHR44103:SF1">
    <property type="entry name" value="PROPROTEIN CONVERTASE P"/>
    <property type="match status" value="1"/>
</dbReference>
<keyword evidence="2" id="KW-0472">Membrane</keyword>
<reference evidence="3 4" key="1">
    <citation type="submission" date="2018-08" db="EMBL/GenBank/DDBJ databases">
        <title>Mucilaginibacter terrae sp. nov., isolated from manganese diggings.</title>
        <authorList>
            <person name="Huang Y."/>
            <person name="Zhou Z."/>
        </authorList>
    </citation>
    <scope>NUCLEOTIDE SEQUENCE [LARGE SCALE GENOMIC DNA]</scope>
    <source>
        <strain evidence="3 4">ZH6</strain>
    </source>
</reference>
<keyword evidence="4" id="KW-1185">Reference proteome</keyword>
<comment type="caution">
    <text evidence="3">The sequence shown here is derived from an EMBL/GenBank/DDBJ whole genome shotgun (WGS) entry which is preliminary data.</text>
</comment>
<dbReference type="Pfam" id="PF13517">
    <property type="entry name" value="FG-GAP_3"/>
    <property type="match status" value="2"/>
</dbReference>
<evidence type="ECO:0000256" key="1">
    <source>
        <dbReference type="ARBA" id="ARBA00022729"/>
    </source>
</evidence>
<name>A0A3E2NTW7_9SPHI</name>
<keyword evidence="1" id="KW-0732">Signal</keyword>
<proteinExistence type="predicted"/>
<dbReference type="PANTHER" id="PTHR44103">
    <property type="entry name" value="PROPROTEIN CONVERTASE P"/>
    <property type="match status" value="1"/>
</dbReference>
<sequence>MNAKPTNEKPKSRLGKRVIFSVLLLLIIICAYVLLKKPQADKDIVSSAGYSTVATTKAIADGKALSAVYCKSCHMYPEPSLINKAKWKNVFPQMGLRLGIKQHRGESYMGSLRGTDLVVPSKPAMNDEQWQHIIDFYIAAAPEHLSSQSRSIPITRQLPFFNIIASPAKFSAPKVLATYVKIDTTVKPARIFVANSLKNQLLLLDQHLKVIDSIATNGPVVDMSFYKGDMLVCTIGKELGANSDKLGNVYRLHVSHSGKLNFDAKPMFSNLARPVQVLAADINGDSYTDYLLCEFGSLKGDLCWMENKHNGSFTKHVISDLPGAIKAYVEYAPGKKLPDLWVMFAQGEEGIYHFINKGDGHFEKQQILRFPAVYGSSYFELTDVNRDGYKDIVYTCGDNGNASLVLKPYHGVYVYVNDTHGRYTKQFFYPINGCYKAIALDFDNDGKVDLATASLFTDARQPEEGFVYLHNTGGEHFKPYAMPRDTAFERAVTLDAGDLNGDGKPDLLIGNAYFDIGPFGYHIKEPLFYLLKNTTK</sequence>
<evidence type="ECO:0000313" key="3">
    <source>
        <dbReference type="EMBL" id="RFZ84397.1"/>
    </source>
</evidence>
<evidence type="ECO:0000256" key="2">
    <source>
        <dbReference type="SAM" id="Phobius"/>
    </source>
</evidence>
<dbReference type="EMBL" id="QWDE01000001">
    <property type="protein sequence ID" value="RFZ84397.1"/>
    <property type="molecule type" value="Genomic_DNA"/>
</dbReference>
<gene>
    <name evidence="3" type="ORF">DYU05_01875</name>
</gene>
<evidence type="ECO:0000313" key="4">
    <source>
        <dbReference type="Proteomes" id="UP000260823"/>
    </source>
</evidence>
<protein>
    <submittedName>
        <fullName evidence="3">VCBS repeat-containing protein</fullName>
    </submittedName>
</protein>